<proteinExistence type="predicted"/>
<dbReference type="Proteomes" id="UP001476798">
    <property type="component" value="Unassembled WGS sequence"/>
</dbReference>
<evidence type="ECO:0000313" key="1">
    <source>
        <dbReference type="EMBL" id="MEQ2182057.1"/>
    </source>
</evidence>
<keyword evidence="2" id="KW-1185">Reference proteome</keyword>
<organism evidence="1 2">
    <name type="scientific">Goodea atripinnis</name>
    <dbReference type="NCBI Taxonomy" id="208336"/>
    <lineage>
        <taxon>Eukaryota</taxon>
        <taxon>Metazoa</taxon>
        <taxon>Chordata</taxon>
        <taxon>Craniata</taxon>
        <taxon>Vertebrata</taxon>
        <taxon>Euteleostomi</taxon>
        <taxon>Actinopterygii</taxon>
        <taxon>Neopterygii</taxon>
        <taxon>Teleostei</taxon>
        <taxon>Neoteleostei</taxon>
        <taxon>Acanthomorphata</taxon>
        <taxon>Ovalentaria</taxon>
        <taxon>Atherinomorphae</taxon>
        <taxon>Cyprinodontiformes</taxon>
        <taxon>Goodeidae</taxon>
        <taxon>Goodea</taxon>
    </lineage>
</organism>
<sequence length="105" mass="11571">MIQLMSHDYKSRLILVGPRITTKLADFEPLLILNSITQETSSTSGISSQAFSRRSSSALSGRSCFYSFGSWVCKESHLGNKSLFGEISACCCLFGHSQSSLHFRV</sequence>
<protein>
    <submittedName>
        <fullName evidence="1">Uncharacterized protein</fullName>
    </submittedName>
</protein>
<name>A0ABV0PF14_9TELE</name>
<accession>A0ABV0PF14</accession>
<dbReference type="EMBL" id="JAHRIO010071488">
    <property type="protein sequence ID" value="MEQ2182057.1"/>
    <property type="molecule type" value="Genomic_DNA"/>
</dbReference>
<reference evidence="1 2" key="1">
    <citation type="submission" date="2021-06" db="EMBL/GenBank/DDBJ databases">
        <authorList>
            <person name="Palmer J.M."/>
        </authorList>
    </citation>
    <scope>NUCLEOTIDE SEQUENCE [LARGE SCALE GENOMIC DNA]</scope>
    <source>
        <strain evidence="1 2">GA_2019</strain>
        <tissue evidence="1">Muscle</tissue>
    </source>
</reference>
<gene>
    <name evidence="1" type="ORF">GOODEAATRI_018128</name>
</gene>
<comment type="caution">
    <text evidence="1">The sequence shown here is derived from an EMBL/GenBank/DDBJ whole genome shotgun (WGS) entry which is preliminary data.</text>
</comment>
<evidence type="ECO:0000313" key="2">
    <source>
        <dbReference type="Proteomes" id="UP001476798"/>
    </source>
</evidence>